<dbReference type="Pfam" id="PF23037">
    <property type="entry name" value="KOWx_SPT5"/>
    <property type="match status" value="1"/>
</dbReference>
<dbReference type="Pfam" id="PF23291">
    <property type="entry name" value="KOW4_SPT5"/>
    <property type="match status" value="1"/>
</dbReference>
<evidence type="ECO:0000259" key="1">
    <source>
        <dbReference type="SMART" id="SM00739"/>
    </source>
</evidence>
<dbReference type="GO" id="GO:0003746">
    <property type="term" value="F:translation elongation factor activity"/>
    <property type="evidence" value="ECO:0007669"/>
    <property type="project" value="UniProtKB-KW"/>
</dbReference>
<accession>A0A2G2YYS5</accession>
<comment type="caution">
    <text evidence="2">The sequence shown here is derived from an EMBL/GenBank/DDBJ whole genome shotgun (WGS) entry which is preliminary data.</text>
</comment>
<dbReference type="EMBL" id="AYRZ02000008">
    <property type="protein sequence ID" value="PHT74898.1"/>
    <property type="molecule type" value="Genomic_DNA"/>
</dbReference>
<dbReference type="PANTHER" id="PTHR11125:SF7">
    <property type="entry name" value="TRANSCRIPTION ELONGATION FACTOR SPT5"/>
    <property type="match status" value="1"/>
</dbReference>
<dbReference type="InterPro" id="IPR039659">
    <property type="entry name" value="SPT5"/>
</dbReference>
<reference evidence="2 3" key="1">
    <citation type="journal article" date="2014" name="Nat. Genet.">
        <title>Genome sequence of the hot pepper provides insights into the evolution of pungency in Capsicum species.</title>
        <authorList>
            <person name="Kim S."/>
            <person name="Park M."/>
            <person name="Yeom S.I."/>
            <person name="Kim Y.M."/>
            <person name="Lee J.M."/>
            <person name="Lee H.A."/>
            <person name="Seo E."/>
            <person name="Choi J."/>
            <person name="Cheong K."/>
            <person name="Kim K.T."/>
            <person name="Jung K."/>
            <person name="Lee G.W."/>
            <person name="Oh S.K."/>
            <person name="Bae C."/>
            <person name="Kim S.B."/>
            <person name="Lee H.Y."/>
            <person name="Kim S.Y."/>
            <person name="Kim M.S."/>
            <person name="Kang B.C."/>
            <person name="Jo Y.D."/>
            <person name="Yang H.B."/>
            <person name="Jeong H.J."/>
            <person name="Kang W.H."/>
            <person name="Kwon J.K."/>
            <person name="Shin C."/>
            <person name="Lim J.Y."/>
            <person name="Park J.H."/>
            <person name="Huh J.H."/>
            <person name="Kim J.S."/>
            <person name="Kim B.D."/>
            <person name="Cohen O."/>
            <person name="Paran I."/>
            <person name="Suh M.C."/>
            <person name="Lee S.B."/>
            <person name="Kim Y.K."/>
            <person name="Shin Y."/>
            <person name="Noh S.J."/>
            <person name="Park J."/>
            <person name="Seo Y.S."/>
            <person name="Kwon S.Y."/>
            <person name="Kim H.A."/>
            <person name="Park J.M."/>
            <person name="Kim H.J."/>
            <person name="Choi S.B."/>
            <person name="Bosland P.W."/>
            <person name="Reeves G."/>
            <person name="Jo S.H."/>
            <person name="Lee B.W."/>
            <person name="Cho H.T."/>
            <person name="Choi H.S."/>
            <person name="Lee M.S."/>
            <person name="Yu Y."/>
            <person name="Do Choi Y."/>
            <person name="Park B.S."/>
            <person name="van Deynze A."/>
            <person name="Ashrafi H."/>
            <person name="Hill T."/>
            <person name="Kim W.T."/>
            <person name="Pai H.S."/>
            <person name="Ahn H.K."/>
            <person name="Yeam I."/>
            <person name="Giovannoni J.J."/>
            <person name="Rose J.K."/>
            <person name="Sorensen I."/>
            <person name="Lee S.J."/>
            <person name="Kim R.W."/>
            <person name="Choi I.Y."/>
            <person name="Choi B.S."/>
            <person name="Lim J.S."/>
            <person name="Lee Y.H."/>
            <person name="Choi D."/>
        </authorList>
    </citation>
    <scope>NUCLEOTIDE SEQUENCE [LARGE SCALE GENOMIC DNA]</scope>
    <source>
        <strain evidence="3">cv. CM334</strain>
    </source>
</reference>
<dbReference type="GO" id="GO:0006357">
    <property type="term" value="P:regulation of transcription by RNA polymerase II"/>
    <property type="evidence" value="ECO:0007669"/>
    <property type="project" value="InterPro"/>
</dbReference>
<dbReference type="InterPro" id="IPR005824">
    <property type="entry name" value="KOW"/>
</dbReference>
<dbReference type="Gene3D" id="2.30.30.30">
    <property type="match status" value="2"/>
</dbReference>
<evidence type="ECO:0000313" key="3">
    <source>
        <dbReference type="Proteomes" id="UP000222542"/>
    </source>
</evidence>
<dbReference type="CDD" id="cd06083">
    <property type="entry name" value="KOW_Spt5_3"/>
    <property type="match status" value="1"/>
</dbReference>
<feature type="non-terminal residue" evidence="2">
    <location>
        <position position="324"/>
    </location>
</feature>
<sequence>MNINEAREMNLRVERKQDARTGDYFDNIANMSFRDGFLYKTVAMKSISIQNIHPTFDELEKFRQTGEGGDGEMASLSTLFRNRKKVCFMKGDRVIVVKGDLRDRKGCVEKVEEDTIHIRPNEKDLPMETLAFSDKELRKYFEVGDHVKVISGSSEGVIGMVESVEGHVVSLISNTTKERLCVFTDNVVQSSEVTSSLTRFGEYELRDLVKLDNKNFGVIIRVDGEVFQVLKGVPDRPEVALVRLREIKEKVEKKGYAQDHFNNQLTVKDVVKVIEGPCKRKQGSVEHIFNGIVFINDRQQFEHAGFICAKTRSLVVHGQMVIEM</sequence>
<dbReference type="STRING" id="4072.A0A2G2YYS5"/>
<evidence type="ECO:0000313" key="2">
    <source>
        <dbReference type="EMBL" id="PHT74898.1"/>
    </source>
</evidence>
<dbReference type="InterPro" id="IPR014722">
    <property type="entry name" value="Rib_uL2_dom2"/>
</dbReference>
<dbReference type="PANTHER" id="PTHR11125">
    <property type="entry name" value="SUPPRESSOR OF TY 5"/>
    <property type="match status" value="1"/>
</dbReference>
<protein>
    <submittedName>
        <fullName evidence="2">Transcription elongation factor SPT5 -like protein 1</fullName>
    </submittedName>
</protein>
<feature type="domain" description="KOW" evidence="1">
    <location>
        <begin position="264"/>
        <end position="291"/>
    </location>
</feature>
<dbReference type="InterPro" id="IPR041977">
    <property type="entry name" value="KOW_Spt5_4"/>
</dbReference>
<dbReference type="InterPro" id="IPR057936">
    <property type="entry name" value="KOWx_Spt5"/>
</dbReference>
<dbReference type="InterPro" id="IPR041975">
    <property type="entry name" value="KOW_Spt5_2"/>
</dbReference>
<proteinExistence type="predicted"/>
<name>A0A2G2YYS5_CAPAN</name>
<reference evidence="2 3" key="2">
    <citation type="journal article" date="2017" name="Genome Biol.">
        <title>New reference genome sequences of hot pepper reveal the massive evolution of plant disease-resistance genes by retroduplication.</title>
        <authorList>
            <person name="Kim S."/>
            <person name="Park J."/>
            <person name="Yeom S.I."/>
            <person name="Kim Y.M."/>
            <person name="Seo E."/>
            <person name="Kim K.T."/>
            <person name="Kim M.S."/>
            <person name="Lee J.M."/>
            <person name="Cheong K."/>
            <person name="Shin H.S."/>
            <person name="Kim S.B."/>
            <person name="Han K."/>
            <person name="Lee J."/>
            <person name="Park M."/>
            <person name="Lee H.A."/>
            <person name="Lee H.Y."/>
            <person name="Lee Y."/>
            <person name="Oh S."/>
            <person name="Lee J.H."/>
            <person name="Choi E."/>
            <person name="Choi E."/>
            <person name="Lee S.E."/>
            <person name="Jeon J."/>
            <person name="Kim H."/>
            <person name="Choi G."/>
            <person name="Song H."/>
            <person name="Lee J."/>
            <person name="Lee S.C."/>
            <person name="Kwon J.K."/>
            <person name="Lee H.Y."/>
            <person name="Koo N."/>
            <person name="Hong Y."/>
            <person name="Kim R.W."/>
            <person name="Kang W.H."/>
            <person name="Huh J.H."/>
            <person name="Kang B.C."/>
            <person name="Yang T.J."/>
            <person name="Lee Y.H."/>
            <person name="Bennetzen J.L."/>
            <person name="Choi D."/>
        </authorList>
    </citation>
    <scope>NUCLEOTIDE SEQUENCE [LARGE SCALE GENOMIC DNA]</scope>
    <source>
        <strain evidence="3">cv. CM334</strain>
    </source>
</reference>
<feature type="domain" description="KOW" evidence="1">
    <location>
        <begin position="87"/>
        <end position="114"/>
    </location>
</feature>
<dbReference type="InterPro" id="IPR008991">
    <property type="entry name" value="Translation_prot_SH3-like_sf"/>
</dbReference>
<dbReference type="Pfam" id="PF23042">
    <property type="entry name" value="KOW1_SPT5"/>
    <property type="match status" value="1"/>
</dbReference>
<dbReference type="GO" id="GO:0032784">
    <property type="term" value="P:regulation of DNA-templated transcription elongation"/>
    <property type="evidence" value="ECO:0007669"/>
    <property type="project" value="InterPro"/>
</dbReference>
<dbReference type="Gramene" id="PHT74898">
    <property type="protein sequence ID" value="PHT74898"/>
    <property type="gene ID" value="T459_22175"/>
</dbReference>
<keyword evidence="3" id="KW-1185">Reference proteome</keyword>
<organism evidence="2 3">
    <name type="scientific">Capsicum annuum</name>
    <name type="common">Capsicum pepper</name>
    <dbReference type="NCBI Taxonomy" id="4072"/>
    <lineage>
        <taxon>Eukaryota</taxon>
        <taxon>Viridiplantae</taxon>
        <taxon>Streptophyta</taxon>
        <taxon>Embryophyta</taxon>
        <taxon>Tracheophyta</taxon>
        <taxon>Spermatophyta</taxon>
        <taxon>Magnoliopsida</taxon>
        <taxon>eudicotyledons</taxon>
        <taxon>Gunneridae</taxon>
        <taxon>Pentapetalae</taxon>
        <taxon>asterids</taxon>
        <taxon>lamiids</taxon>
        <taxon>Solanales</taxon>
        <taxon>Solanaceae</taxon>
        <taxon>Solanoideae</taxon>
        <taxon>Capsiceae</taxon>
        <taxon>Capsicum</taxon>
    </lineage>
</organism>
<dbReference type="InterPro" id="IPR041976">
    <property type="entry name" value="KOW_Spt5_3"/>
</dbReference>
<dbReference type="CDD" id="cd06084">
    <property type="entry name" value="KOW_Spt5_4"/>
    <property type="match status" value="1"/>
</dbReference>
<feature type="domain" description="KOW" evidence="1">
    <location>
        <begin position="140"/>
        <end position="167"/>
    </location>
</feature>
<dbReference type="SMART" id="SM00739">
    <property type="entry name" value="KOW"/>
    <property type="match status" value="3"/>
</dbReference>
<dbReference type="SUPFAM" id="SSF50104">
    <property type="entry name" value="Translation proteins SH3-like domain"/>
    <property type="match status" value="2"/>
</dbReference>
<dbReference type="Proteomes" id="UP000222542">
    <property type="component" value="Unassembled WGS sequence"/>
</dbReference>
<dbReference type="AlphaFoldDB" id="A0A2G2YYS5"/>
<dbReference type="Pfam" id="PF23284">
    <property type="entry name" value="KOW2_Spt5"/>
    <property type="match status" value="1"/>
</dbReference>
<gene>
    <name evidence="2" type="ORF">T459_22175</name>
</gene>
<dbReference type="InterPro" id="IPR041973">
    <property type="entry name" value="KOW_Spt5_1"/>
</dbReference>
<dbReference type="OMA" id="FAHFRTP"/>